<evidence type="ECO:0000256" key="1">
    <source>
        <dbReference type="SAM" id="MobiDB-lite"/>
    </source>
</evidence>
<reference evidence="2" key="2">
    <citation type="submission" date="2020-11" db="EMBL/GenBank/DDBJ databases">
        <authorList>
            <person name="McCartney M.A."/>
            <person name="Auch B."/>
            <person name="Kono T."/>
            <person name="Mallez S."/>
            <person name="Becker A."/>
            <person name="Gohl D.M."/>
            <person name="Silverstein K.A.T."/>
            <person name="Koren S."/>
            <person name="Bechman K.B."/>
            <person name="Herman A."/>
            <person name="Abrahante J.E."/>
            <person name="Garbe J."/>
        </authorList>
    </citation>
    <scope>NUCLEOTIDE SEQUENCE</scope>
    <source>
        <strain evidence="2">Duluth1</strain>
        <tissue evidence="2">Whole animal</tissue>
    </source>
</reference>
<keyword evidence="3" id="KW-1185">Reference proteome</keyword>
<dbReference type="EMBL" id="JAIWYP010000005">
    <property type="protein sequence ID" value="KAH3821962.1"/>
    <property type="molecule type" value="Genomic_DNA"/>
</dbReference>
<dbReference type="AlphaFoldDB" id="A0A9D4JVM0"/>
<organism evidence="2 3">
    <name type="scientific">Dreissena polymorpha</name>
    <name type="common">Zebra mussel</name>
    <name type="synonym">Mytilus polymorpha</name>
    <dbReference type="NCBI Taxonomy" id="45954"/>
    <lineage>
        <taxon>Eukaryota</taxon>
        <taxon>Metazoa</taxon>
        <taxon>Spiralia</taxon>
        <taxon>Lophotrochozoa</taxon>
        <taxon>Mollusca</taxon>
        <taxon>Bivalvia</taxon>
        <taxon>Autobranchia</taxon>
        <taxon>Heteroconchia</taxon>
        <taxon>Euheterodonta</taxon>
        <taxon>Imparidentia</taxon>
        <taxon>Neoheterodontei</taxon>
        <taxon>Myida</taxon>
        <taxon>Dreissenoidea</taxon>
        <taxon>Dreissenidae</taxon>
        <taxon>Dreissena</taxon>
    </lineage>
</organism>
<evidence type="ECO:0000313" key="2">
    <source>
        <dbReference type="EMBL" id="KAH3821962.1"/>
    </source>
</evidence>
<proteinExistence type="predicted"/>
<evidence type="ECO:0000313" key="3">
    <source>
        <dbReference type="Proteomes" id="UP000828390"/>
    </source>
</evidence>
<comment type="caution">
    <text evidence="2">The sequence shown here is derived from an EMBL/GenBank/DDBJ whole genome shotgun (WGS) entry which is preliminary data.</text>
</comment>
<reference evidence="2" key="1">
    <citation type="journal article" date="2019" name="bioRxiv">
        <title>The Genome of the Zebra Mussel, Dreissena polymorpha: A Resource for Invasive Species Research.</title>
        <authorList>
            <person name="McCartney M.A."/>
            <person name="Auch B."/>
            <person name="Kono T."/>
            <person name="Mallez S."/>
            <person name="Zhang Y."/>
            <person name="Obille A."/>
            <person name="Becker A."/>
            <person name="Abrahante J.E."/>
            <person name="Garbe J."/>
            <person name="Badalamenti J.P."/>
            <person name="Herman A."/>
            <person name="Mangelson H."/>
            <person name="Liachko I."/>
            <person name="Sullivan S."/>
            <person name="Sone E.D."/>
            <person name="Koren S."/>
            <person name="Silverstein K.A.T."/>
            <person name="Beckman K.B."/>
            <person name="Gohl D.M."/>
        </authorList>
    </citation>
    <scope>NUCLEOTIDE SEQUENCE</scope>
    <source>
        <strain evidence="2">Duluth1</strain>
        <tissue evidence="2">Whole animal</tissue>
    </source>
</reference>
<gene>
    <name evidence="2" type="ORF">DPMN_123730</name>
</gene>
<name>A0A9D4JVM0_DREPO</name>
<accession>A0A9D4JVM0</accession>
<sequence length="60" mass="6546">MALRYFDNRRPVARVLKRRVRIFPSTIVIGQRSGEGGTCGKGCPPPAIGEGDEGSSPRQF</sequence>
<feature type="region of interest" description="Disordered" evidence="1">
    <location>
        <begin position="33"/>
        <end position="60"/>
    </location>
</feature>
<dbReference type="Proteomes" id="UP000828390">
    <property type="component" value="Unassembled WGS sequence"/>
</dbReference>
<protein>
    <submittedName>
        <fullName evidence="2">Uncharacterized protein</fullName>
    </submittedName>
</protein>